<evidence type="ECO:0000313" key="2">
    <source>
        <dbReference type="EMBL" id="CAL1411119.1"/>
    </source>
</evidence>
<proteinExistence type="predicted"/>
<name>A0AAV2GKB9_9ROSI</name>
<sequence length="80" mass="8141">MSAAVLNTKTAPAPKPSDALTGRRGPPTTTSFPNGRGDREAHHQKKKAKAVGGDGTSSLNQNPNSPRDIPMPEAGIPGGA</sequence>
<dbReference type="Proteomes" id="UP001497516">
    <property type="component" value="Chromosome 9"/>
</dbReference>
<evidence type="ECO:0000313" key="3">
    <source>
        <dbReference type="Proteomes" id="UP001497516"/>
    </source>
</evidence>
<gene>
    <name evidence="2" type="ORF">LTRI10_LOCUS50494</name>
</gene>
<dbReference type="AlphaFoldDB" id="A0AAV2GKB9"/>
<feature type="compositionally biased region" description="Polar residues" evidence="1">
    <location>
        <begin position="56"/>
        <end position="65"/>
    </location>
</feature>
<protein>
    <submittedName>
        <fullName evidence="2">Uncharacterized protein</fullName>
    </submittedName>
</protein>
<organism evidence="2 3">
    <name type="scientific">Linum trigynum</name>
    <dbReference type="NCBI Taxonomy" id="586398"/>
    <lineage>
        <taxon>Eukaryota</taxon>
        <taxon>Viridiplantae</taxon>
        <taxon>Streptophyta</taxon>
        <taxon>Embryophyta</taxon>
        <taxon>Tracheophyta</taxon>
        <taxon>Spermatophyta</taxon>
        <taxon>Magnoliopsida</taxon>
        <taxon>eudicotyledons</taxon>
        <taxon>Gunneridae</taxon>
        <taxon>Pentapetalae</taxon>
        <taxon>rosids</taxon>
        <taxon>fabids</taxon>
        <taxon>Malpighiales</taxon>
        <taxon>Linaceae</taxon>
        <taxon>Linum</taxon>
    </lineage>
</organism>
<reference evidence="2 3" key="1">
    <citation type="submission" date="2024-04" db="EMBL/GenBank/DDBJ databases">
        <authorList>
            <person name="Fracassetti M."/>
        </authorList>
    </citation>
    <scope>NUCLEOTIDE SEQUENCE [LARGE SCALE GENOMIC DNA]</scope>
</reference>
<keyword evidence="3" id="KW-1185">Reference proteome</keyword>
<feature type="compositionally biased region" description="Polar residues" evidence="1">
    <location>
        <begin position="1"/>
        <end position="10"/>
    </location>
</feature>
<feature type="region of interest" description="Disordered" evidence="1">
    <location>
        <begin position="1"/>
        <end position="80"/>
    </location>
</feature>
<evidence type="ECO:0000256" key="1">
    <source>
        <dbReference type="SAM" id="MobiDB-lite"/>
    </source>
</evidence>
<dbReference type="EMBL" id="OZ034822">
    <property type="protein sequence ID" value="CAL1411119.1"/>
    <property type="molecule type" value="Genomic_DNA"/>
</dbReference>
<accession>A0AAV2GKB9</accession>